<dbReference type="Proteomes" id="UP000037326">
    <property type="component" value="Unassembled WGS sequence"/>
</dbReference>
<protein>
    <submittedName>
        <fullName evidence="1">Iron-dependent peroxidase</fullName>
    </submittedName>
</protein>
<evidence type="ECO:0000313" key="1">
    <source>
        <dbReference type="EMBL" id="KMY31444.1"/>
    </source>
</evidence>
<keyword evidence="1" id="KW-0560">Oxidoreductase</keyword>
<dbReference type="RefSeq" id="WP_049664017.1">
    <property type="nucleotide sequence ID" value="NZ_JBIVOC010000033.1"/>
</dbReference>
<dbReference type="PATRIC" id="fig|582475.4.peg.234"/>
<gene>
    <name evidence="1" type="ORF">ACZ11_04125</name>
</gene>
<evidence type="ECO:0000313" key="2">
    <source>
        <dbReference type="Proteomes" id="UP000037326"/>
    </source>
</evidence>
<accession>A0A0K9F9Z9</accession>
<dbReference type="EMBL" id="LFXJ01000005">
    <property type="protein sequence ID" value="KMY31444.1"/>
    <property type="molecule type" value="Genomic_DNA"/>
</dbReference>
<dbReference type="OrthoDB" id="1664281at2"/>
<reference evidence="2" key="1">
    <citation type="submission" date="2015-07" db="EMBL/GenBank/DDBJ databases">
        <authorList>
            <consortium name="Consortium for Microbial Forensics and Genomics (microFORGE)"/>
            <person name="Knight B.M."/>
            <person name="Roberts D.P."/>
            <person name="Lin D."/>
            <person name="Hari K."/>
            <person name="Fletcher J."/>
            <person name="Melcher U."/>
            <person name="Blagden T."/>
            <person name="Winegar R.A."/>
        </authorList>
    </citation>
    <scope>NUCLEOTIDE SEQUENCE [LARGE SCALE GENOMIC DNA]</scope>
    <source>
        <strain evidence="2">DSM 23493</strain>
    </source>
</reference>
<sequence length="231" mass="27980">MAMNYIWDLLIKAEDEGLSKKDIYFHLAEVYSPYMELSPQLLNAQDIEQHVEVNPYYRYYGIFNNLFHLDNTSDIESRDYLLDTVLHFLAEIDRMQGMNKREFYIRFILREIEANVFGKLVRDDIHAFTKKEQEIVALNMLRLYQTGEEIYLLKDTLKRLFKNCMIYVKSEEQDELLLYIRQKQTEQNQRKVQLVREIFLPIGFHMEVYWQYHFGIIDAEETMKLDRIALY</sequence>
<dbReference type="GO" id="GO:0004601">
    <property type="term" value="F:peroxidase activity"/>
    <property type="evidence" value="ECO:0007669"/>
    <property type="project" value="UniProtKB-KW"/>
</dbReference>
<name>A0A0K9F9Z9_9BACI</name>
<organism evidence="1 2">
    <name type="scientific">Lysinibacillus xylanilyticus</name>
    <dbReference type="NCBI Taxonomy" id="582475"/>
    <lineage>
        <taxon>Bacteria</taxon>
        <taxon>Bacillati</taxon>
        <taxon>Bacillota</taxon>
        <taxon>Bacilli</taxon>
        <taxon>Bacillales</taxon>
        <taxon>Bacillaceae</taxon>
        <taxon>Lysinibacillus</taxon>
    </lineage>
</organism>
<proteinExistence type="predicted"/>
<keyword evidence="1" id="KW-0575">Peroxidase</keyword>
<comment type="caution">
    <text evidence="1">The sequence shown here is derived from an EMBL/GenBank/DDBJ whole genome shotgun (WGS) entry which is preliminary data.</text>
</comment>
<dbReference type="AlphaFoldDB" id="A0A0K9F9Z9"/>
<dbReference type="GeneID" id="96597500"/>